<dbReference type="EMBL" id="OV696691">
    <property type="protein sequence ID" value="CAH1268603.1"/>
    <property type="molecule type" value="Genomic_DNA"/>
</dbReference>
<evidence type="ECO:0000313" key="2">
    <source>
        <dbReference type="EMBL" id="CAH1268603.1"/>
    </source>
</evidence>
<keyword evidence="3" id="KW-1185">Reference proteome</keyword>
<protein>
    <submittedName>
        <fullName evidence="2">Hypp3963 protein</fullName>
    </submittedName>
</protein>
<gene>
    <name evidence="2" type="primary">Hypp3963</name>
    <name evidence="2" type="ORF">BLAG_LOCUS21497</name>
</gene>
<reference evidence="2" key="1">
    <citation type="submission" date="2022-01" db="EMBL/GenBank/DDBJ databases">
        <authorList>
            <person name="Braso-Vives M."/>
        </authorList>
    </citation>
    <scope>NUCLEOTIDE SEQUENCE</scope>
</reference>
<accession>A0A8K0A957</accession>
<evidence type="ECO:0000313" key="3">
    <source>
        <dbReference type="Proteomes" id="UP000838412"/>
    </source>
</evidence>
<feature type="non-terminal residue" evidence="2">
    <location>
        <position position="106"/>
    </location>
</feature>
<feature type="region of interest" description="Disordered" evidence="1">
    <location>
        <begin position="1"/>
        <end position="89"/>
    </location>
</feature>
<feature type="compositionally biased region" description="Acidic residues" evidence="1">
    <location>
        <begin position="46"/>
        <end position="86"/>
    </location>
</feature>
<dbReference type="OrthoDB" id="10032693at2759"/>
<dbReference type="AlphaFoldDB" id="A0A8K0A957"/>
<feature type="compositionally biased region" description="Polar residues" evidence="1">
    <location>
        <begin position="11"/>
        <end position="21"/>
    </location>
</feature>
<proteinExistence type="predicted"/>
<organism evidence="2 3">
    <name type="scientific">Branchiostoma lanceolatum</name>
    <name type="common">Common lancelet</name>
    <name type="synonym">Amphioxus lanceolatum</name>
    <dbReference type="NCBI Taxonomy" id="7740"/>
    <lineage>
        <taxon>Eukaryota</taxon>
        <taxon>Metazoa</taxon>
        <taxon>Chordata</taxon>
        <taxon>Cephalochordata</taxon>
        <taxon>Leptocardii</taxon>
        <taxon>Amphioxiformes</taxon>
        <taxon>Branchiostomatidae</taxon>
        <taxon>Branchiostoma</taxon>
    </lineage>
</organism>
<evidence type="ECO:0000256" key="1">
    <source>
        <dbReference type="SAM" id="MobiDB-lite"/>
    </source>
</evidence>
<sequence>MATVTEHTEQRAVTTCTQTDFQSEEDDEDVTTASEERIPLGQDVGQDAEEVAEDVAEELEEEVSDEEEKEEEEGVALEGDEEEDAPTEISLEIHVRKIQRIRQGHD</sequence>
<name>A0A8K0A957_BRALA</name>
<dbReference type="Proteomes" id="UP000838412">
    <property type="component" value="Chromosome 6"/>
</dbReference>
<feature type="compositionally biased region" description="Basic and acidic residues" evidence="1">
    <location>
        <begin position="1"/>
        <end position="10"/>
    </location>
</feature>